<evidence type="ECO:0000256" key="1">
    <source>
        <dbReference type="SAM" id="SignalP"/>
    </source>
</evidence>
<evidence type="ECO:0000313" key="2">
    <source>
        <dbReference type="EMBL" id="ARP88044.1"/>
    </source>
</evidence>
<dbReference type="EMBL" id="CP021109">
    <property type="protein sequence ID" value="ARP88044.1"/>
    <property type="molecule type" value="Genomic_DNA"/>
</dbReference>
<keyword evidence="3" id="KW-1185">Reference proteome</keyword>
<keyword evidence="1" id="KW-0732">Signal</keyword>
<dbReference type="AlphaFoldDB" id="A0A1W6Z4G5"/>
<gene>
    <name evidence="2" type="ORF">CAL13_18885</name>
</gene>
<feature type="signal peptide" evidence="1">
    <location>
        <begin position="1"/>
        <end position="28"/>
    </location>
</feature>
<feature type="chain" id="PRO_5013003991" evidence="1">
    <location>
        <begin position="29"/>
        <end position="132"/>
    </location>
</feature>
<reference evidence="2 3" key="1">
    <citation type="submission" date="2017-05" db="EMBL/GenBank/DDBJ databases">
        <title>Complete and WGS of Bordetella genogroups.</title>
        <authorList>
            <person name="Spilker T."/>
            <person name="LiPuma J."/>
        </authorList>
    </citation>
    <scope>NUCLEOTIDE SEQUENCE [LARGE SCALE GENOMIC DNA]</scope>
    <source>
        <strain evidence="2 3">AU17164</strain>
    </source>
</reference>
<protein>
    <submittedName>
        <fullName evidence="2">Uncharacterized protein</fullName>
    </submittedName>
</protein>
<name>A0A1W6Z4G5_9BORD</name>
<dbReference type="Pfam" id="PF19649">
    <property type="entry name" value="DUF6152"/>
    <property type="match status" value="1"/>
</dbReference>
<sequence length="132" mass="14483">MKAPRNSSVRLAAGIAALALPLCLTSIAAAHHGWAWAEEEQMRLSGVVRKVVIAPPHPYLDVQTANDGLWRVELGNPTQTRESGFDDGSAKPDDTVVAIGNRAKDHAEKRMKAVQISVEGKTYDIYPERIRR</sequence>
<evidence type="ECO:0000313" key="3">
    <source>
        <dbReference type="Proteomes" id="UP000194139"/>
    </source>
</evidence>
<dbReference type="InterPro" id="IPR046150">
    <property type="entry name" value="DUF6152"/>
</dbReference>
<accession>A0A1W6Z4G5</accession>
<dbReference type="RefSeq" id="WP_086073221.1">
    <property type="nucleotide sequence ID" value="NZ_CP021109.1"/>
</dbReference>
<proteinExistence type="predicted"/>
<organism evidence="2 3">
    <name type="scientific">Bordetella genomosp. 9</name>
    <dbReference type="NCBI Taxonomy" id="1416803"/>
    <lineage>
        <taxon>Bacteria</taxon>
        <taxon>Pseudomonadati</taxon>
        <taxon>Pseudomonadota</taxon>
        <taxon>Betaproteobacteria</taxon>
        <taxon>Burkholderiales</taxon>
        <taxon>Alcaligenaceae</taxon>
        <taxon>Bordetella</taxon>
    </lineage>
</organism>
<dbReference type="Proteomes" id="UP000194139">
    <property type="component" value="Chromosome"/>
</dbReference>